<sequence>MIEQHHYEAAAAIIRDRVLLHAMPRSPEYQTGKKCALAWILADRPQGSADTCPHEPGSASCDAWLAGWDSGKETGRDVLQEMLSGRVLLNEEILNSLATMQMSTLAFNLAGNEGSDSGGMEYALEDPEDHMRWREANVLAFIDSEIPDASGEDIAATMAALYSAYDGAMDDYFDSLEPKYGAVETWENKRGSIALNIPLKLAECLSQPGAVPHEPGAEVLAEVIEPEINRIRYSMIIDTLVESGVWSDEELNEPGGEGENITRLVWLAGWELKRK</sequence>
<dbReference type="Proteomes" id="UP000287336">
    <property type="component" value="Unassembled WGS sequence"/>
</dbReference>
<dbReference type="RefSeq" id="WP_126944872.1">
    <property type="nucleotide sequence ID" value="NZ_RZHG01000009.1"/>
</dbReference>
<evidence type="ECO:0000313" key="1">
    <source>
        <dbReference type="EMBL" id="RUR32745.1"/>
    </source>
</evidence>
<protein>
    <submittedName>
        <fullName evidence="1">Uncharacterized protein</fullName>
    </submittedName>
</protein>
<organism evidence="1 2">
    <name type="scientific">Vreelandella andesensis</name>
    <dbReference type="NCBI Taxonomy" id="447567"/>
    <lineage>
        <taxon>Bacteria</taxon>
        <taxon>Pseudomonadati</taxon>
        <taxon>Pseudomonadota</taxon>
        <taxon>Gammaproteobacteria</taxon>
        <taxon>Oceanospirillales</taxon>
        <taxon>Halomonadaceae</taxon>
        <taxon>Vreelandella</taxon>
    </lineage>
</organism>
<gene>
    <name evidence="1" type="ORF">ELY33_05030</name>
</gene>
<dbReference type="AlphaFoldDB" id="A0A433KSY0"/>
<keyword evidence="2" id="KW-1185">Reference proteome</keyword>
<proteinExistence type="predicted"/>
<name>A0A433KSY0_9GAMM</name>
<evidence type="ECO:0000313" key="2">
    <source>
        <dbReference type="Proteomes" id="UP000287336"/>
    </source>
</evidence>
<accession>A0A433KSY0</accession>
<dbReference type="EMBL" id="RZHG01000009">
    <property type="protein sequence ID" value="RUR32745.1"/>
    <property type="molecule type" value="Genomic_DNA"/>
</dbReference>
<comment type="caution">
    <text evidence="1">The sequence shown here is derived from an EMBL/GenBank/DDBJ whole genome shotgun (WGS) entry which is preliminary data.</text>
</comment>
<reference evidence="1 2" key="1">
    <citation type="submission" date="2018-12" db="EMBL/GenBank/DDBJ databases">
        <title>three novel Halomonas strain isolated from plants.</title>
        <authorList>
            <person name="Sun C."/>
        </authorList>
    </citation>
    <scope>NUCLEOTIDE SEQUENCE [LARGE SCALE GENOMIC DNA]</scope>
    <source>
        <strain evidence="1 2">DSM 19434</strain>
    </source>
</reference>